<feature type="region of interest" description="Disordered" evidence="1">
    <location>
        <begin position="16"/>
        <end position="50"/>
    </location>
</feature>
<keyword evidence="3" id="KW-1185">Reference proteome</keyword>
<dbReference type="EMBL" id="SLUN01000005">
    <property type="protein sequence ID" value="TCL73266.1"/>
    <property type="molecule type" value="Genomic_DNA"/>
</dbReference>
<dbReference type="AlphaFoldDB" id="A0A4R1S272"/>
<comment type="caution">
    <text evidence="2">The sequence shown here is derived from an EMBL/GenBank/DDBJ whole genome shotgun (WGS) entry which is preliminary data.</text>
</comment>
<feature type="compositionally biased region" description="Polar residues" evidence="1">
    <location>
        <begin position="27"/>
        <end position="43"/>
    </location>
</feature>
<dbReference type="RefSeq" id="WP_165907837.1">
    <property type="nucleotide sequence ID" value="NZ_SLUN01000005.1"/>
</dbReference>
<dbReference type="Proteomes" id="UP000295008">
    <property type="component" value="Unassembled WGS sequence"/>
</dbReference>
<sequence length="103" mass="9854">MSISAISSLSFYPTATSAKATEKDSETQTVSSTSDGDTLQLSGASGGGSTAQVCPKGNDACLGCGACKSAAGGVSAAAGSNGQTGDPAMLAAINAYSSHLKSV</sequence>
<reference evidence="2 3" key="1">
    <citation type="submission" date="2019-03" db="EMBL/GenBank/DDBJ databases">
        <title>Genomic Encyclopedia of Type Strains, Phase IV (KMG-IV): sequencing the most valuable type-strain genomes for metagenomic binning, comparative biology and taxonomic classification.</title>
        <authorList>
            <person name="Goeker M."/>
        </authorList>
    </citation>
    <scope>NUCLEOTIDE SEQUENCE [LARGE SCALE GENOMIC DNA]</scope>
    <source>
        <strain evidence="2 3">LX-B</strain>
    </source>
</reference>
<evidence type="ECO:0000313" key="3">
    <source>
        <dbReference type="Proteomes" id="UP000295008"/>
    </source>
</evidence>
<name>A0A4R1S272_HYDET</name>
<proteinExistence type="predicted"/>
<organism evidence="2 3">
    <name type="scientific">Hydrogenispora ethanolica</name>
    <dbReference type="NCBI Taxonomy" id="1082276"/>
    <lineage>
        <taxon>Bacteria</taxon>
        <taxon>Bacillati</taxon>
        <taxon>Bacillota</taxon>
        <taxon>Hydrogenispora</taxon>
    </lineage>
</organism>
<gene>
    <name evidence="2" type="ORF">EDC14_1005128</name>
</gene>
<evidence type="ECO:0000256" key="1">
    <source>
        <dbReference type="SAM" id="MobiDB-lite"/>
    </source>
</evidence>
<protein>
    <submittedName>
        <fullName evidence="2">Uncharacterized protein</fullName>
    </submittedName>
</protein>
<evidence type="ECO:0000313" key="2">
    <source>
        <dbReference type="EMBL" id="TCL73266.1"/>
    </source>
</evidence>
<accession>A0A4R1S272</accession>